<evidence type="ECO:0000259" key="4">
    <source>
        <dbReference type="PROSITE" id="PS50887"/>
    </source>
</evidence>
<dbReference type="Gene3D" id="3.30.70.270">
    <property type="match status" value="1"/>
</dbReference>
<dbReference type="PROSITE" id="PS50887">
    <property type="entry name" value="GGDEF"/>
    <property type="match status" value="1"/>
</dbReference>
<dbReference type="CDD" id="cd01948">
    <property type="entry name" value="EAL"/>
    <property type="match status" value="1"/>
</dbReference>
<dbReference type="FunFam" id="3.30.70.270:FF:000001">
    <property type="entry name" value="Diguanylate cyclase domain protein"/>
    <property type="match status" value="1"/>
</dbReference>
<evidence type="ECO:0000259" key="3">
    <source>
        <dbReference type="PROSITE" id="PS50883"/>
    </source>
</evidence>
<organism evidence="5 6">
    <name type="scientific">Pulveribacter suum</name>
    <dbReference type="NCBI Taxonomy" id="2116657"/>
    <lineage>
        <taxon>Bacteria</taxon>
        <taxon>Pseudomonadati</taxon>
        <taxon>Pseudomonadota</taxon>
        <taxon>Betaproteobacteria</taxon>
        <taxon>Burkholderiales</taxon>
        <taxon>Comamonadaceae</taxon>
        <taxon>Pulveribacter</taxon>
    </lineage>
</organism>
<sequence length="592" mass="63920">MLTAAASPGGSPRAAAAPPTDAAAPALQATPLERAAMDAAPDGILVVDSQGRIQMVNAQMESLCGYTSEQLVGQPVELLVPAHLRCAHVAHMQHYHGQPTRRSMGKGADLWLVRRDGSQLPVDVALGHSAAYGGTVVAFVRDMSELRLLQARMHYQATHDTLTGLANRWHFGQCLEQAIAAHTPQSARPFALLLLDLDDFKAINDGYGHAAGDLVLREVARRLQDELGAAGTLARLGGDEFTVLLPGVGTQAEAERIAARLIRALCLPCRLQGFELDFGASLGIALFPHDARDAETLLRFADMAMYHAKQLGRARHACYAPELGERVADKIRVHERLRLALATGEGLVLHYQPQVEVASGRMVAVEALLRWHDAQLGDVAPARFVPVAEATGLILELGAWVMAEACRQIARWRGQGLALRVAVNLSAQQLRQSDLVEQVAHNLREHGVPPGQLELEVTESQAMADPQQARQVLGALRALGVELALDDFGTGQSSLAWLRELPVTHIKVDREFLHDVPHDAADATLVRAVLALAHTMCLKVVAEGVEREEQLHWLRALGCELYQGWLFAKALPPQAVQALHAGQGAHGHALPA</sequence>
<dbReference type="CDD" id="cd00130">
    <property type="entry name" value="PAS"/>
    <property type="match status" value="1"/>
</dbReference>
<feature type="domain" description="GGDEF" evidence="4">
    <location>
        <begin position="188"/>
        <end position="321"/>
    </location>
</feature>
<dbReference type="GO" id="GO:0003824">
    <property type="term" value="F:catalytic activity"/>
    <property type="evidence" value="ECO:0007669"/>
    <property type="project" value="UniProtKB-ARBA"/>
</dbReference>
<dbReference type="Pfam" id="PF00563">
    <property type="entry name" value="EAL"/>
    <property type="match status" value="1"/>
</dbReference>
<dbReference type="KEGG" id="melm:C7H73_04790"/>
<dbReference type="GO" id="GO:0006355">
    <property type="term" value="P:regulation of DNA-templated transcription"/>
    <property type="evidence" value="ECO:0007669"/>
    <property type="project" value="InterPro"/>
</dbReference>
<feature type="region of interest" description="Disordered" evidence="1">
    <location>
        <begin position="1"/>
        <end position="22"/>
    </location>
</feature>
<gene>
    <name evidence="5" type="ORF">C7H73_04790</name>
</gene>
<dbReference type="OrthoDB" id="9813903at2"/>
<dbReference type="InterPro" id="IPR000160">
    <property type="entry name" value="GGDEF_dom"/>
</dbReference>
<name>A0A2P1NJ30_9BURK</name>
<dbReference type="InterPro" id="IPR000014">
    <property type="entry name" value="PAS"/>
</dbReference>
<protein>
    <submittedName>
        <fullName evidence="5">GGDEF domain-containing protein</fullName>
    </submittedName>
</protein>
<reference evidence="6" key="1">
    <citation type="submission" date="2018-03" db="EMBL/GenBank/DDBJ databases">
        <title>Genome sequencing of Melaminivora sp. strain SC2-7.</title>
        <authorList>
            <person name="Kim S.-J."/>
            <person name="Heo J."/>
            <person name="Ahn J.-H."/>
            <person name="Kwon S.-W."/>
        </authorList>
    </citation>
    <scope>NUCLEOTIDE SEQUENCE [LARGE SCALE GENOMIC DNA]</scope>
    <source>
        <strain evidence="6">SC2-7</strain>
    </source>
</reference>
<evidence type="ECO:0000256" key="1">
    <source>
        <dbReference type="SAM" id="MobiDB-lite"/>
    </source>
</evidence>
<dbReference type="InterPro" id="IPR043128">
    <property type="entry name" value="Rev_trsase/Diguanyl_cyclase"/>
</dbReference>
<feature type="domain" description="EAL" evidence="3">
    <location>
        <begin position="330"/>
        <end position="584"/>
    </location>
</feature>
<dbReference type="SUPFAM" id="SSF55785">
    <property type="entry name" value="PYP-like sensor domain (PAS domain)"/>
    <property type="match status" value="1"/>
</dbReference>
<dbReference type="Pfam" id="PF00990">
    <property type="entry name" value="GGDEF"/>
    <property type="match status" value="1"/>
</dbReference>
<dbReference type="Gene3D" id="3.30.450.20">
    <property type="entry name" value="PAS domain"/>
    <property type="match status" value="1"/>
</dbReference>
<evidence type="ECO:0000313" key="6">
    <source>
        <dbReference type="Proteomes" id="UP000241829"/>
    </source>
</evidence>
<dbReference type="InterPro" id="IPR013767">
    <property type="entry name" value="PAS_fold"/>
</dbReference>
<dbReference type="PROSITE" id="PS50112">
    <property type="entry name" value="PAS"/>
    <property type="match status" value="1"/>
</dbReference>
<dbReference type="PROSITE" id="PS50883">
    <property type="entry name" value="EAL"/>
    <property type="match status" value="1"/>
</dbReference>
<dbReference type="NCBIfam" id="TIGR00229">
    <property type="entry name" value="sensory_box"/>
    <property type="match status" value="1"/>
</dbReference>
<dbReference type="SUPFAM" id="SSF55073">
    <property type="entry name" value="Nucleotide cyclase"/>
    <property type="match status" value="1"/>
</dbReference>
<keyword evidence="6" id="KW-1185">Reference proteome</keyword>
<accession>A0A2P1NJ30</accession>
<dbReference type="EMBL" id="CP027792">
    <property type="protein sequence ID" value="AVP57042.1"/>
    <property type="molecule type" value="Genomic_DNA"/>
</dbReference>
<dbReference type="InterPro" id="IPR035965">
    <property type="entry name" value="PAS-like_dom_sf"/>
</dbReference>
<dbReference type="SMART" id="SM00091">
    <property type="entry name" value="PAS"/>
    <property type="match status" value="1"/>
</dbReference>
<dbReference type="InterPro" id="IPR052155">
    <property type="entry name" value="Biofilm_reg_signaling"/>
</dbReference>
<dbReference type="AlphaFoldDB" id="A0A2P1NJ30"/>
<dbReference type="SMART" id="SM00052">
    <property type="entry name" value="EAL"/>
    <property type="match status" value="1"/>
</dbReference>
<dbReference type="InterPro" id="IPR001633">
    <property type="entry name" value="EAL_dom"/>
</dbReference>
<dbReference type="InterPro" id="IPR029787">
    <property type="entry name" value="Nucleotide_cyclase"/>
</dbReference>
<dbReference type="PANTHER" id="PTHR44757:SF2">
    <property type="entry name" value="BIOFILM ARCHITECTURE MAINTENANCE PROTEIN MBAA"/>
    <property type="match status" value="1"/>
</dbReference>
<evidence type="ECO:0000313" key="5">
    <source>
        <dbReference type="EMBL" id="AVP57042.1"/>
    </source>
</evidence>
<dbReference type="CDD" id="cd01949">
    <property type="entry name" value="GGDEF"/>
    <property type="match status" value="1"/>
</dbReference>
<dbReference type="SMART" id="SM00267">
    <property type="entry name" value="GGDEF"/>
    <property type="match status" value="1"/>
</dbReference>
<dbReference type="Proteomes" id="UP000241829">
    <property type="component" value="Chromosome"/>
</dbReference>
<dbReference type="SUPFAM" id="SSF141868">
    <property type="entry name" value="EAL domain-like"/>
    <property type="match status" value="1"/>
</dbReference>
<evidence type="ECO:0000259" key="2">
    <source>
        <dbReference type="PROSITE" id="PS50112"/>
    </source>
</evidence>
<dbReference type="PANTHER" id="PTHR44757">
    <property type="entry name" value="DIGUANYLATE CYCLASE DGCP"/>
    <property type="match status" value="1"/>
</dbReference>
<dbReference type="InterPro" id="IPR035919">
    <property type="entry name" value="EAL_sf"/>
</dbReference>
<dbReference type="Gene3D" id="3.20.20.450">
    <property type="entry name" value="EAL domain"/>
    <property type="match status" value="1"/>
</dbReference>
<dbReference type="Pfam" id="PF00989">
    <property type="entry name" value="PAS"/>
    <property type="match status" value="1"/>
</dbReference>
<dbReference type="RefSeq" id="WP_106845599.1">
    <property type="nucleotide sequence ID" value="NZ_CP027792.1"/>
</dbReference>
<dbReference type="NCBIfam" id="TIGR00254">
    <property type="entry name" value="GGDEF"/>
    <property type="match status" value="1"/>
</dbReference>
<proteinExistence type="predicted"/>
<feature type="domain" description="PAS" evidence="2">
    <location>
        <begin position="34"/>
        <end position="81"/>
    </location>
</feature>